<dbReference type="InterPro" id="IPR052202">
    <property type="entry name" value="Yeast_MetPath_Reg"/>
</dbReference>
<gene>
    <name evidence="10" type="ORF">DAKH74_019440</name>
</gene>
<dbReference type="Gene3D" id="4.10.240.10">
    <property type="entry name" value="Zn(2)-C6 fungal-type DNA-binding domain"/>
    <property type="match status" value="1"/>
</dbReference>
<keyword evidence="11" id="KW-1185">Reference proteome</keyword>
<keyword evidence="3" id="KW-0862">Zinc</keyword>
<keyword evidence="6" id="KW-0804">Transcription</keyword>
<dbReference type="InterPro" id="IPR007219">
    <property type="entry name" value="XnlR_reg_dom"/>
</dbReference>
<keyword evidence="7" id="KW-0539">Nucleus</keyword>
<dbReference type="GO" id="GO:0045944">
    <property type="term" value="P:positive regulation of transcription by RNA polymerase II"/>
    <property type="evidence" value="ECO:0007669"/>
    <property type="project" value="TreeGrafter"/>
</dbReference>
<feature type="region of interest" description="Disordered" evidence="8">
    <location>
        <begin position="102"/>
        <end position="121"/>
    </location>
</feature>
<dbReference type="AlphaFoldDB" id="A0AAV5RVP1"/>
<evidence type="ECO:0000313" key="10">
    <source>
        <dbReference type="EMBL" id="GMM55328.1"/>
    </source>
</evidence>
<dbReference type="SUPFAM" id="SSF57959">
    <property type="entry name" value="Leucine zipper domain"/>
    <property type="match status" value="1"/>
</dbReference>
<feature type="domain" description="Zn(2)-C6 fungal-type" evidence="9">
    <location>
        <begin position="29"/>
        <end position="59"/>
    </location>
</feature>
<keyword evidence="2" id="KW-0479">Metal-binding</keyword>
<accession>A0AAV5RVP1</accession>
<evidence type="ECO:0000256" key="5">
    <source>
        <dbReference type="ARBA" id="ARBA00023125"/>
    </source>
</evidence>
<evidence type="ECO:0000256" key="8">
    <source>
        <dbReference type="SAM" id="MobiDB-lite"/>
    </source>
</evidence>
<keyword evidence="4" id="KW-0805">Transcription regulation</keyword>
<dbReference type="Proteomes" id="UP001377567">
    <property type="component" value="Unassembled WGS sequence"/>
</dbReference>
<dbReference type="GO" id="GO:0008270">
    <property type="term" value="F:zinc ion binding"/>
    <property type="evidence" value="ECO:0007669"/>
    <property type="project" value="InterPro"/>
</dbReference>
<evidence type="ECO:0000259" key="9">
    <source>
        <dbReference type="PROSITE" id="PS50048"/>
    </source>
</evidence>
<proteinExistence type="predicted"/>
<keyword evidence="5" id="KW-0238">DNA-binding</keyword>
<evidence type="ECO:0000256" key="1">
    <source>
        <dbReference type="ARBA" id="ARBA00004123"/>
    </source>
</evidence>
<dbReference type="SMART" id="SM00066">
    <property type="entry name" value="GAL4"/>
    <property type="match status" value="1"/>
</dbReference>
<protein>
    <submittedName>
        <fullName evidence="10">Ppr1 protein</fullName>
    </submittedName>
</protein>
<comment type="subcellular location">
    <subcellularLocation>
        <location evidence="1">Nucleus</location>
    </subcellularLocation>
</comment>
<dbReference type="InterPro" id="IPR046347">
    <property type="entry name" value="bZIP_sf"/>
</dbReference>
<evidence type="ECO:0000313" key="11">
    <source>
        <dbReference type="Proteomes" id="UP001377567"/>
    </source>
</evidence>
<dbReference type="GO" id="GO:0005634">
    <property type="term" value="C:nucleus"/>
    <property type="evidence" value="ECO:0007669"/>
    <property type="project" value="UniProtKB-SubCell"/>
</dbReference>
<dbReference type="PROSITE" id="PS00463">
    <property type="entry name" value="ZN2_CY6_FUNGAL_1"/>
    <property type="match status" value="1"/>
</dbReference>
<dbReference type="GO" id="GO:0043565">
    <property type="term" value="F:sequence-specific DNA binding"/>
    <property type="evidence" value="ECO:0007669"/>
    <property type="project" value="TreeGrafter"/>
</dbReference>
<evidence type="ECO:0000256" key="7">
    <source>
        <dbReference type="ARBA" id="ARBA00023242"/>
    </source>
</evidence>
<organism evidence="10 11">
    <name type="scientific">Maudiozyma humilis</name>
    <name type="common">Sour dough yeast</name>
    <name type="synonym">Kazachstania humilis</name>
    <dbReference type="NCBI Taxonomy" id="51915"/>
    <lineage>
        <taxon>Eukaryota</taxon>
        <taxon>Fungi</taxon>
        <taxon>Dikarya</taxon>
        <taxon>Ascomycota</taxon>
        <taxon>Saccharomycotina</taxon>
        <taxon>Saccharomycetes</taxon>
        <taxon>Saccharomycetales</taxon>
        <taxon>Saccharomycetaceae</taxon>
        <taxon>Maudiozyma</taxon>
    </lineage>
</organism>
<dbReference type="PANTHER" id="PTHR47782:SF1">
    <property type="entry name" value="PYRIMIDINE PATHWAY REGULATORY PROTEIN 1"/>
    <property type="match status" value="1"/>
</dbReference>
<comment type="caution">
    <text evidence="10">The sequence shown here is derived from an EMBL/GenBank/DDBJ whole genome shotgun (WGS) entry which is preliminary data.</text>
</comment>
<dbReference type="Pfam" id="PF04082">
    <property type="entry name" value="Fungal_trans"/>
    <property type="match status" value="1"/>
</dbReference>
<dbReference type="EMBL" id="BTGD01000005">
    <property type="protein sequence ID" value="GMM55328.1"/>
    <property type="molecule type" value="Genomic_DNA"/>
</dbReference>
<dbReference type="SUPFAM" id="SSF57701">
    <property type="entry name" value="Zn2/Cys6 DNA-binding domain"/>
    <property type="match status" value="1"/>
</dbReference>
<feature type="compositionally biased region" description="Polar residues" evidence="8">
    <location>
        <begin position="110"/>
        <end position="121"/>
    </location>
</feature>
<feature type="region of interest" description="Disordered" evidence="8">
    <location>
        <begin position="1"/>
        <end position="23"/>
    </location>
</feature>
<dbReference type="PROSITE" id="PS50048">
    <property type="entry name" value="ZN2_CY6_FUNGAL_2"/>
    <property type="match status" value="1"/>
</dbReference>
<dbReference type="Pfam" id="PF00172">
    <property type="entry name" value="Zn_clus"/>
    <property type="match status" value="1"/>
</dbReference>
<dbReference type="SMART" id="SM00906">
    <property type="entry name" value="Fungal_trans"/>
    <property type="match status" value="1"/>
</dbReference>
<dbReference type="PANTHER" id="PTHR47782">
    <property type="entry name" value="ZN(II)2CYS6 TRANSCRIPTION FACTOR (EUROFUNG)-RELATED"/>
    <property type="match status" value="1"/>
</dbReference>
<name>A0AAV5RVP1_MAUHU</name>
<dbReference type="InterPro" id="IPR036864">
    <property type="entry name" value="Zn2-C6_fun-type_DNA-bd_sf"/>
</dbReference>
<evidence type="ECO:0000256" key="6">
    <source>
        <dbReference type="ARBA" id="ARBA00023163"/>
    </source>
</evidence>
<evidence type="ECO:0000256" key="4">
    <source>
        <dbReference type="ARBA" id="ARBA00023015"/>
    </source>
</evidence>
<dbReference type="InterPro" id="IPR001138">
    <property type="entry name" value="Zn2Cys6_DnaBD"/>
</dbReference>
<sequence length="842" mass="94938">MTDNRVTKKQRQNKTERPGKSLVPHSVSACKRCKLKKIKCDNTLPSCKGCERAKEPCISIDPATGEDVPRSYVLYLEDTVQLLLQRLKDENIDVSTLRSTIPTAGFDQPYQPTGNNGDSKSTYYLPNSEILGSFLIEKGRCMKSEDAFQMKPNELKKSFVLGGQYGNEEMVHGNQSSTTDEPTSDLNHISSLNTDATNAFLGDSSGVSFAKLVFTATNFEPDNLATGGGGVSKKSPSINDSIYKINDADFELTGLPSKLEAQGLVVRFFSYTNVQLPVLHREYFLKKYFEPVYGPWDYNVSLLSDYTDINASFELLEGSNNGQKQPSIISEPFISLKNKSLVGGQDIETTLPKEFEIPLFFLNIIFAIGYATNALEADLQKVAMFKKRASHFTHALFGTQDKMEALSGTLLLVIYAIMRPNVPGVWYILGSALRLTVDLGLHTESVNLTFDPFTREMRRRLFWSVYSLDRQVCSYFGRPFGIPEESITTRFPSLLDDARIHMVDPKNSNADLLDYSDNYDYSISSKVVAIAMFKIRKIQAAIVKVLYAPNSELPREYDNIENWRSKILQDLDNWYIEDVPKKPQSMNCSFNTFVFDLNYHYSKIVLYGLSPKCPTLTGTSFSIVFNSTKGTIDVFHNLCITKKLSYTWVAVHNIFMTGMTYLYVIYYSGDAIVKDEYDVLEYTTKVLHVLESLLGKCDSAKNCFHIYKTLTAVVKKLTFGSQHIKVKEEQIHNSENINPDIAGAGLLDISLDKFFQEMEKVGTSIPTTAHDESIPNIAENDSEMKVKSDSQDNYVNHSERRPSISQEGQMVDLLYQVSSQSIWDEFFVKSSHHDSSVSDMFL</sequence>
<evidence type="ECO:0000256" key="3">
    <source>
        <dbReference type="ARBA" id="ARBA00022833"/>
    </source>
</evidence>
<dbReference type="GO" id="GO:0006351">
    <property type="term" value="P:DNA-templated transcription"/>
    <property type="evidence" value="ECO:0007669"/>
    <property type="project" value="InterPro"/>
</dbReference>
<reference evidence="10 11" key="1">
    <citation type="journal article" date="2023" name="Elife">
        <title>Identification of key yeast species and microbe-microbe interactions impacting larval growth of Drosophila in the wild.</title>
        <authorList>
            <person name="Mure A."/>
            <person name="Sugiura Y."/>
            <person name="Maeda R."/>
            <person name="Honda K."/>
            <person name="Sakurai N."/>
            <person name="Takahashi Y."/>
            <person name="Watada M."/>
            <person name="Katoh T."/>
            <person name="Gotoh A."/>
            <person name="Gotoh Y."/>
            <person name="Taniguchi I."/>
            <person name="Nakamura K."/>
            <person name="Hayashi T."/>
            <person name="Katayama T."/>
            <person name="Uemura T."/>
            <person name="Hattori Y."/>
        </authorList>
    </citation>
    <scope>NUCLEOTIDE SEQUENCE [LARGE SCALE GENOMIC DNA]</scope>
    <source>
        <strain evidence="10 11">KH-74</strain>
    </source>
</reference>
<dbReference type="CDD" id="cd12148">
    <property type="entry name" value="fungal_TF_MHR"/>
    <property type="match status" value="1"/>
</dbReference>
<feature type="region of interest" description="Disordered" evidence="8">
    <location>
        <begin position="777"/>
        <end position="802"/>
    </location>
</feature>
<evidence type="ECO:0000256" key="2">
    <source>
        <dbReference type="ARBA" id="ARBA00022723"/>
    </source>
</evidence>
<dbReference type="GO" id="GO:0000981">
    <property type="term" value="F:DNA-binding transcription factor activity, RNA polymerase II-specific"/>
    <property type="evidence" value="ECO:0007669"/>
    <property type="project" value="InterPro"/>
</dbReference>
<dbReference type="CDD" id="cd00067">
    <property type="entry name" value="GAL4"/>
    <property type="match status" value="1"/>
</dbReference>